<accession>A6JFJ0</accession>
<reference evidence="2" key="1">
    <citation type="submission" date="2005-09" db="EMBL/GenBank/DDBJ databases">
        <authorList>
            <person name="Mural R.J."/>
            <person name="Li P.W."/>
            <person name="Adams M.D."/>
            <person name="Amanatides P.G."/>
            <person name="Baden-Tillson H."/>
            <person name="Barnstead M."/>
            <person name="Chin S.H."/>
            <person name="Dew I."/>
            <person name="Evans C.A."/>
            <person name="Ferriera S."/>
            <person name="Flanigan M."/>
            <person name="Fosler C."/>
            <person name="Glodek A."/>
            <person name="Gu Z."/>
            <person name="Holt R.A."/>
            <person name="Jennings D."/>
            <person name="Kraft C.L."/>
            <person name="Lu F."/>
            <person name="Nguyen T."/>
            <person name="Nusskern D.R."/>
            <person name="Pfannkoch C.M."/>
            <person name="Sitter C."/>
            <person name="Sutton G.G."/>
            <person name="Venter J.C."/>
            <person name="Wang Z."/>
            <person name="Woodage T."/>
            <person name="Zheng X.H."/>
            <person name="Zhong F."/>
        </authorList>
    </citation>
    <scope>NUCLEOTIDE SEQUENCE [LARGE SCALE GENOMIC DNA]</scope>
    <source>
        <strain>BN</strain>
        <strain evidence="2">Sprague-Dawley</strain>
    </source>
</reference>
<dbReference type="Proteomes" id="UP000234681">
    <property type="component" value="Chromosome 5"/>
</dbReference>
<evidence type="ECO:0000313" key="1">
    <source>
        <dbReference type="EMBL" id="EDM11586.1"/>
    </source>
</evidence>
<dbReference type="EMBL" id="CH473984">
    <property type="protein sequence ID" value="EDM11586.1"/>
    <property type="molecule type" value="Genomic_DNA"/>
</dbReference>
<evidence type="ECO:0000313" key="2">
    <source>
        <dbReference type="Proteomes" id="UP000234681"/>
    </source>
</evidence>
<protein>
    <submittedName>
        <fullName evidence="1">RCG30507</fullName>
    </submittedName>
</protein>
<feature type="non-terminal residue" evidence="1">
    <location>
        <position position="30"/>
    </location>
</feature>
<organism evidence="1 2">
    <name type="scientific">Rattus norvegicus</name>
    <name type="common">Rat</name>
    <dbReference type="NCBI Taxonomy" id="10116"/>
    <lineage>
        <taxon>Eukaryota</taxon>
        <taxon>Metazoa</taxon>
        <taxon>Chordata</taxon>
        <taxon>Craniata</taxon>
        <taxon>Vertebrata</taxon>
        <taxon>Euteleostomi</taxon>
        <taxon>Mammalia</taxon>
        <taxon>Eutheria</taxon>
        <taxon>Euarchontoglires</taxon>
        <taxon>Glires</taxon>
        <taxon>Rodentia</taxon>
        <taxon>Myomorpha</taxon>
        <taxon>Muroidea</taxon>
        <taxon>Muridae</taxon>
        <taxon>Murinae</taxon>
        <taxon>Rattus</taxon>
    </lineage>
</organism>
<dbReference type="AlphaFoldDB" id="A6JFJ0"/>
<proteinExistence type="predicted"/>
<name>A6JFJ0_RAT</name>
<sequence>MGFRRRTPQKLIKTLLFTSYYPARWTPLVM</sequence>
<gene>
    <name evidence="1" type="ORF">rCG_30507</name>
</gene>